<proteinExistence type="predicted"/>
<gene>
    <name evidence="2" type="ORF">CLTHE_27190</name>
</gene>
<accession>A0A1V4SRI2</accession>
<evidence type="ECO:0000313" key="3">
    <source>
        <dbReference type="Proteomes" id="UP000191448"/>
    </source>
</evidence>
<feature type="transmembrane region" description="Helical" evidence="1">
    <location>
        <begin position="5"/>
        <end position="22"/>
    </location>
</feature>
<sequence>MKKNIYKIVGVILFIFIGNYFLKSIVNINFSPKNPSGKLVYSYKENEFSDIKKVNYIDNELYFTQKVFEVTKNMNIKDEIILNDENTYGRAVKIGNKYYGINYDRKDDLNFKEINVKLNKDNSLEEVKNDKYDFSNNEIIKFYENKDFMKEKNILNEEEYKNLSEKIEKEVSKLKDNLNSEYIIKEIKNIMCSNKTEFLVVLGNYNNENKLGIYDSKNNKFYVEDTYSNYLINDIFKFDNYIFSITNEGEIIKLYKENENIKIDKVSNGLKNGKLLGVKDNYIYIRNNYKLVGFNIEKNELKTIFKDSSTDMNRYGIDNLSNFYDGYIVFKVKRKYMIGKLEEDKIVRLVDNVEISDTSTSYITYSNGHCIILNINLDSEGIPKTRIDVYNLY</sequence>
<comment type="caution">
    <text evidence="2">The sequence shown here is derived from an EMBL/GenBank/DDBJ whole genome shotgun (WGS) entry which is preliminary data.</text>
</comment>
<dbReference type="RefSeq" id="WP_080023921.1">
    <property type="nucleotide sequence ID" value="NZ_LTAY01000081.1"/>
</dbReference>
<protein>
    <submittedName>
        <fullName evidence="2">Uncharacterized protein</fullName>
    </submittedName>
</protein>
<keyword evidence="1" id="KW-0812">Transmembrane</keyword>
<organism evidence="2 3">
    <name type="scientific">Clostridium thermobutyricum DSM 4928</name>
    <dbReference type="NCBI Taxonomy" id="1121339"/>
    <lineage>
        <taxon>Bacteria</taxon>
        <taxon>Bacillati</taxon>
        <taxon>Bacillota</taxon>
        <taxon>Clostridia</taxon>
        <taxon>Eubacteriales</taxon>
        <taxon>Clostridiaceae</taxon>
        <taxon>Clostridium</taxon>
    </lineage>
</organism>
<dbReference type="AlphaFoldDB" id="A0A1V4SRI2"/>
<keyword evidence="1" id="KW-1133">Transmembrane helix</keyword>
<name>A0A1V4SRI2_9CLOT</name>
<evidence type="ECO:0000256" key="1">
    <source>
        <dbReference type="SAM" id="Phobius"/>
    </source>
</evidence>
<reference evidence="2 3" key="1">
    <citation type="submission" date="2016-02" db="EMBL/GenBank/DDBJ databases">
        <title>Genome sequence of Clostridium thermobutyricum DSM 4928.</title>
        <authorList>
            <person name="Poehlein A."/>
            <person name="Daniel R."/>
        </authorList>
    </citation>
    <scope>NUCLEOTIDE SEQUENCE [LARGE SCALE GENOMIC DNA]</scope>
    <source>
        <strain evidence="2 3">DSM 4928</strain>
    </source>
</reference>
<dbReference type="EMBL" id="LTAY01000081">
    <property type="protein sequence ID" value="OPX46498.1"/>
    <property type="molecule type" value="Genomic_DNA"/>
</dbReference>
<evidence type="ECO:0000313" key="2">
    <source>
        <dbReference type="EMBL" id="OPX46498.1"/>
    </source>
</evidence>
<keyword evidence="1" id="KW-0472">Membrane</keyword>
<dbReference type="Proteomes" id="UP000191448">
    <property type="component" value="Unassembled WGS sequence"/>
</dbReference>